<keyword evidence="9 11" id="KW-0472">Membrane</keyword>
<dbReference type="GO" id="GO:0005886">
    <property type="term" value="C:plasma membrane"/>
    <property type="evidence" value="ECO:0007669"/>
    <property type="project" value="UniProtKB-SubCell"/>
</dbReference>
<evidence type="ECO:0000256" key="1">
    <source>
        <dbReference type="ARBA" id="ARBA00004377"/>
    </source>
</evidence>
<comment type="subcellular location">
    <subcellularLocation>
        <location evidence="1">Cell inner membrane</location>
        <topology evidence="1">Single-pass membrane protein</topology>
    </subcellularLocation>
</comment>
<evidence type="ECO:0000256" key="6">
    <source>
        <dbReference type="ARBA" id="ARBA00022519"/>
    </source>
</evidence>
<evidence type="ECO:0000256" key="5">
    <source>
        <dbReference type="ARBA" id="ARBA00022481"/>
    </source>
</evidence>
<evidence type="ECO:0000256" key="3">
    <source>
        <dbReference type="ARBA" id="ARBA00020042"/>
    </source>
</evidence>
<reference evidence="13 14" key="1">
    <citation type="submission" date="2020-04" db="EMBL/GenBank/DDBJ databases">
        <title>Ramlibacter sp. G-1-2-2 isolated from soil.</title>
        <authorList>
            <person name="Dahal R.H."/>
        </authorList>
    </citation>
    <scope>NUCLEOTIDE SEQUENCE [LARGE SCALE GENOMIC DNA]</scope>
    <source>
        <strain evidence="13 14">G-1-2-2</strain>
    </source>
</reference>
<evidence type="ECO:0000256" key="4">
    <source>
        <dbReference type="ARBA" id="ARBA00022475"/>
    </source>
</evidence>
<proteinExistence type="inferred from homology"/>
<evidence type="ECO:0000256" key="8">
    <source>
        <dbReference type="ARBA" id="ARBA00022989"/>
    </source>
</evidence>
<feature type="domain" description="Type II secretion system protein GspG C-terminal" evidence="12">
    <location>
        <begin position="47"/>
        <end position="150"/>
    </location>
</feature>
<name>A0A848GYT7_9BURK</name>
<dbReference type="GO" id="GO:0015627">
    <property type="term" value="C:type II protein secretion system complex"/>
    <property type="evidence" value="ECO:0007669"/>
    <property type="project" value="InterPro"/>
</dbReference>
<dbReference type="AlphaFoldDB" id="A0A848GYT7"/>
<comment type="similarity">
    <text evidence="2">Belongs to the GSP G family.</text>
</comment>
<dbReference type="Pfam" id="PF08334">
    <property type="entry name" value="T2SSG"/>
    <property type="match status" value="1"/>
</dbReference>
<dbReference type="InterPro" id="IPR010054">
    <property type="entry name" value="Type2_sec_GspG"/>
</dbReference>
<evidence type="ECO:0000313" key="14">
    <source>
        <dbReference type="Proteomes" id="UP000541185"/>
    </source>
</evidence>
<dbReference type="InterPro" id="IPR012902">
    <property type="entry name" value="N_methyl_site"/>
</dbReference>
<dbReference type="InterPro" id="IPR045584">
    <property type="entry name" value="Pilin-like"/>
</dbReference>
<keyword evidence="4" id="KW-1003">Cell membrane</keyword>
<evidence type="ECO:0000259" key="12">
    <source>
        <dbReference type="Pfam" id="PF08334"/>
    </source>
</evidence>
<dbReference type="Proteomes" id="UP000541185">
    <property type="component" value="Unassembled WGS sequence"/>
</dbReference>
<dbReference type="NCBIfam" id="TIGR02532">
    <property type="entry name" value="IV_pilin_GFxxxE"/>
    <property type="match status" value="1"/>
</dbReference>
<keyword evidence="8 11" id="KW-1133">Transmembrane helix</keyword>
<dbReference type="RefSeq" id="WP_169417687.1">
    <property type="nucleotide sequence ID" value="NZ_JABBFX010000001.1"/>
</dbReference>
<keyword evidence="5" id="KW-0488">Methylation</keyword>
<dbReference type="PROSITE" id="PS00409">
    <property type="entry name" value="PROKAR_NTER_METHYL"/>
    <property type="match status" value="1"/>
</dbReference>
<comment type="caution">
    <text evidence="13">The sequence shown here is derived from an EMBL/GenBank/DDBJ whole genome shotgun (WGS) entry which is preliminary data.</text>
</comment>
<keyword evidence="6" id="KW-0997">Cell inner membrane</keyword>
<organism evidence="13 14">
    <name type="scientific">Ramlibacter agri</name>
    <dbReference type="NCBI Taxonomy" id="2728837"/>
    <lineage>
        <taxon>Bacteria</taxon>
        <taxon>Pseudomonadati</taxon>
        <taxon>Pseudomonadota</taxon>
        <taxon>Betaproteobacteria</taxon>
        <taxon>Burkholderiales</taxon>
        <taxon>Comamonadaceae</taxon>
        <taxon>Ramlibacter</taxon>
    </lineage>
</organism>
<dbReference type="SUPFAM" id="SSF54523">
    <property type="entry name" value="Pili subunits"/>
    <property type="match status" value="1"/>
</dbReference>
<keyword evidence="14" id="KW-1185">Reference proteome</keyword>
<dbReference type="Gene3D" id="3.30.700.10">
    <property type="entry name" value="Glycoprotein, Type 4 Pilin"/>
    <property type="match status" value="1"/>
</dbReference>
<evidence type="ECO:0000313" key="13">
    <source>
        <dbReference type="EMBL" id="NML43484.1"/>
    </source>
</evidence>
<feature type="region of interest" description="Disordered" evidence="10">
    <location>
        <begin position="134"/>
        <end position="155"/>
    </location>
</feature>
<evidence type="ECO:0000256" key="10">
    <source>
        <dbReference type="SAM" id="MobiDB-lite"/>
    </source>
</evidence>
<dbReference type="EMBL" id="JABBFX010000001">
    <property type="protein sequence ID" value="NML43484.1"/>
    <property type="molecule type" value="Genomic_DNA"/>
</dbReference>
<dbReference type="NCBIfam" id="TIGR01710">
    <property type="entry name" value="typeII_sec_gspG"/>
    <property type="match status" value="1"/>
</dbReference>
<keyword evidence="7 11" id="KW-0812">Transmembrane</keyword>
<evidence type="ECO:0000256" key="7">
    <source>
        <dbReference type="ARBA" id="ARBA00022692"/>
    </source>
</evidence>
<protein>
    <recommendedName>
        <fullName evidence="3">Type II secretion system core protein G</fullName>
    </recommendedName>
</protein>
<evidence type="ECO:0000256" key="9">
    <source>
        <dbReference type="ARBA" id="ARBA00023136"/>
    </source>
</evidence>
<accession>A0A848GYT7</accession>
<dbReference type="GO" id="GO:0015628">
    <property type="term" value="P:protein secretion by the type II secretion system"/>
    <property type="evidence" value="ECO:0007669"/>
    <property type="project" value="InterPro"/>
</dbReference>
<dbReference type="PANTHER" id="PTHR30093:SF45">
    <property type="entry name" value="TYPE II SECRETION SYSTEM CORE PROTEIN G"/>
    <property type="match status" value="1"/>
</dbReference>
<dbReference type="InterPro" id="IPR013545">
    <property type="entry name" value="T2SS_protein-GspG_C"/>
</dbReference>
<dbReference type="InterPro" id="IPR000983">
    <property type="entry name" value="Bac_GSPG_pilin"/>
</dbReference>
<dbReference type="PANTHER" id="PTHR30093">
    <property type="entry name" value="GENERAL SECRETION PATHWAY PROTEIN G"/>
    <property type="match status" value="1"/>
</dbReference>
<sequence length="155" mass="16608">MIRGIAGVAGIHVRATDHRIQKGFTLLELMVVVVIIGLLAALVVPRYFNTVSKSKATIARAQMDSLEKALEEYRLDVGSLPTREQGLQVLLVAPAGGARWRGPYLKKDVPSDPWGNPYLYRPGDGGHDIEIISLGSDGQPGGAGDAKDIYLSGTD</sequence>
<dbReference type="Pfam" id="PF07963">
    <property type="entry name" value="N_methyl"/>
    <property type="match status" value="1"/>
</dbReference>
<feature type="transmembrane region" description="Helical" evidence="11">
    <location>
        <begin position="24"/>
        <end position="48"/>
    </location>
</feature>
<evidence type="ECO:0000256" key="2">
    <source>
        <dbReference type="ARBA" id="ARBA00009984"/>
    </source>
</evidence>
<gene>
    <name evidence="13" type="primary">gspG</name>
    <name evidence="13" type="ORF">HHL11_06965</name>
</gene>
<dbReference type="PRINTS" id="PR00813">
    <property type="entry name" value="BCTERIALGSPG"/>
</dbReference>
<evidence type="ECO:0000256" key="11">
    <source>
        <dbReference type="SAM" id="Phobius"/>
    </source>
</evidence>